<comment type="similarity">
    <text evidence="2 4">Belongs to the cytochrome P450 family.</text>
</comment>
<evidence type="ECO:0000313" key="5">
    <source>
        <dbReference type="EMBL" id="MCP2727267.1"/>
    </source>
</evidence>
<dbReference type="SUPFAM" id="SSF48264">
    <property type="entry name" value="Cytochrome P450"/>
    <property type="match status" value="1"/>
</dbReference>
<sequence length="468" mass="53909">MKYPNNLTISPFLQKLQWIFDPVGYMENAAHQYPDLFSASIVGFADSFIFVQNPQALQQILTNDRKQFSAPGYLNQILQPLVGNYSILMLEGNRHKRERKLLMPSFHGDRMQNYGQLIYKITEKTINQLPSDRPFKALDLTQKITIQVIMEVVFGLYEGERCEQIIEKSRALLNFMNSPLTASLLFFPSLQKDLGVWSPWGYFLNLQKQLDNLLYTEISDRRKNPDAERTDILSLLMSVKDEGGEAMTDLELRDELITFLFAGHDTTALAIAWGLYWIHRYPEVREKLLKELDSLGDSPDAMSIFRLPYLTAVCNETLRIHSVAMLTFPRVAEEPVELVGHKLEKGTIVTGCIYLIHQREDLYPEPKKFKPERFLERQFSPFEFIPFGSGVRRCMGEALAQFEMKLVLATILSRYQLELAENKPVKPQRRGVVLAPRGGVKMMLNGKRIQEEQKEPALTMRSLNSHPE</sequence>
<name>A0AAE3GRL8_9CYAN</name>
<dbReference type="PANTHER" id="PTHR24305">
    <property type="entry name" value="CYTOCHROME P450"/>
    <property type="match status" value="1"/>
</dbReference>
<organism evidence="5 6">
    <name type="scientific">Limnofasciculus baicalensis BBK-W-15</name>
    <dbReference type="NCBI Taxonomy" id="2699891"/>
    <lineage>
        <taxon>Bacteria</taxon>
        <taxon>Bacillati</taxon>
        <taxon>Cyanobacteriota</taxon>
        <taxon>Cyanophyceae</taxon>
        <taxon>Coleofasciculales</taxon>
        <taxon>Coleofasciculaceae</taxon>
        <taxon>Limnofasciculus</taxon>
        <taxon>Limnofasciculus baicalensis</taxon>
    </lineage>
</organism>
<reference evidence="5" key="1">
    <citation type="submission" date="2022-06" db="EMBL/GenBank/DDBJ databases">
        <title>New cyanobacteria of genus Symplocastrum in benthos of Lake Baikal.</title>
        <authorList>
            <person name="Sorokovikova E."/>
            <person name="Tikhonova I."/>
            <person name="Krasnopeev A."/>
            <person name="Evseev P."/>
            <person name="Gladkikh A."/>
            <person name="Belykh O."/>
        </authorList>
    </citation>
    <scope>NUCLEOTIDE SEQUENCE</scope>
    <source>
        <strain evidence="5">BBK-W-15</strain>
    </source>
</reference>
<dbReference type="InterPro" id="IPR036396">
    <property type="entry name" value="Cyt_P450_sf"/>
</dbReference>
<feature type="binding site" description="axial binding residue" evidence="3">
    <location>
        <position position="394"/>
    </location>
    <ligand>
        <name>heme</name>
        <dbReference type="ChEBI" id="CHEBI:30413"/>
    </ligand>
    <ligandPart>
        <name>Fe</name>
        <dbReference type="ChEBI" id="CHEBI:18248"/>
    </ligandPart>
</feature>
<evidence type="ECO:0000256" key="4">
    <source>
        <dbReference type="RuleBase" id="RU000461"/>
    </source>
</evidence>
<evidence type="ECO:0000256" key="3">
    <source>
        <dbReference type="PIRSR" id="PIRSR602401-1"/>
    </source>
</evidence>
<evidence type="ECO:0000256" key="2">
    <source>
        <dbReference type="ARBA" id="ARBA00010617"/>
    </source>
</evidence>
<dbReference type="InterPro" id="IPR001128">
    <property type="entry name" value="Cyt_P450"/>
</dbReference>
<dbReference type="PROSITE" id="PS00086">
    <property type="entry name" value="CYTOCHROME_P450"/>
    <property type="match status" value="1"/>
</dbReference>
<dbReference type="PRINTS" id="PR00385">
    <property type="entry name" value="P450"/>
</dbReference>
<dbReference type="InterPro" id="IPR050121">
    <property type="entry name" value="Cytochrome_P450_monoxygenase"/>
</dbReference>
<keyword evidence="6" id="KW-1185">Reference proteome</keyword>
<dbReference type="InterPro" id="IPR002401">
    <property type="entry name" value="Cyt_P450_E_grp-I"/>
</dbReference>
<dbReference type="RefSeq" id="WP_254010083.1">
    <property type="nucleotide sequence ID" value="NZ_JAMZMM010000010.1"/>
</dbReference>
<evidence type="ECO:0000313" key="6">
    <source>
        <dbReference type="Proteomes" id="UP001204953"/>
    </source>
</evidence>
<accession>A0AAE3GRL8</accession>
<dbReference type="Proteomes" id="UP001204953">
    <property type="component" value="Unassembled WGS sequence"/>
</dbReference>
<evidence type="ECO:0000256" key="1">
    <source>
        <dbReference type="ARBA" id="ARBA00001971"/>
    </source>
</evidence>
<protein>
    <submittedName>
        <fullName evidence="5">Cytochrome P450</fullName>
    </submittedName>
</protein>
<dbReference type="Pfam" id="PF00067">
    <property type="entry name" value="p450"/>
    <property type="match status" value="1"/>
</dbReference>
<keyword evidence="3 4" id="KW-0408">Iron</keyword>
<proteinExistence type="inferred from homology"/>
<keyword evidence="3 4" id="KW-0349">Heme</keyword>
<dbReference type="PRINTS" id="PR00463">
    <property type="entry name" value="EP450I"/>
</dbReference>
<dbReference type="GO" id="GO:0004497">
    <property type="term" value="F:monooxygenase activity"/>
    <property type="evidence" value="ECO:0007669"/>
    <property type="project" value="UniProtKB-KW"/>
</dbReference>
<dbReference type="InterPro" id="IPR017972">
    <property type="entry name" value="Cyt_P450_CS"/>
</dbReference>
<comment type="cofactor">
    <cofactor evidence="1 3">
        <name>heme</name>
        <dbReference type="ChEBI" id="CHEBI:30413"/>
    </cofactor>
</comment>
<dbReference type="AlphaFoldDB" id="A0AAE3GRL8"/>
<dbReference type="EMBL" id="JAMZMM010000010">
    <property type="protein sequence ID" value="MCP2727267.1"/>
    <property type="molecule type" value="Genomic_DNA"/>
</dbReference>
<dbReference type="Gene3D" id="1.10.630.10">
    <property type="entry name" value="Cytochrome P450"/>
    <property type="match status" value="1"/>
</dbReference>
<keyword evidence="4" id="KW-0560">Oxidoreductase</keyword>
<keyword evidence="3 4" id="KW-0479">Metal-binding</keyword>
<comment type="caution">
    <text evidence="5">The sequence shown here is derived from an EMBL/GenBank/DDBJ whole genome shotgun (WGS) entry which is preliminary data.</text>
</comment>
<dbReference type="PANTHER" id="PTHR24305:SF166">
    <property type="entry name" value="CYTOCHROME P450 12A4, MITOCHONDRIAL-RELATED"/>
    <property type="match status" value="1"/>
</dbReference>
<gene>
    <name evidence="5" type="ORF">NJ959_02110</name>
</gene>
<dbReference type="GO" id="GO:0016705">
    <property type="term" value="F:oxidoreductase activity, acting on paired donors, with incorporation or reduction of molecular oxygen"/>
    <property type="evidence" value="ECO:0007669"/>
    <property type="project" value="InterPro"/>
</dbReference>
<dbReference type="GO" id="GO:0005506">
    <property type="term" value="F:iron ion binding"/>
    <property type="evidence" value="ECO:0007669"/>
    <property type="project" value="InterPro"/>
</dbReference>
<dbReference type="GO" id="GO:0020037">
    <property type="term" value="F:heme binding"/>
    <property type="evidence" value="ECO:0007669"/>
    <property type="project" value="InterPro"/>
</dbReference>
<dbReference type="CDD" id="cd11053">
    <property type="entry name" value="CYP110-like"/>
    <property type="match status" value="1"/>
</dbReference>
<keyword evidence="4" id="KW-0503">Monooxygenase</keyword>